<feature type="non-terminal residue" evidence="2">
    <location>
        <position position="1"/>
    </location>
</feature>
<feature type="compositionally biased region" description="Basic and acidic residues" evidence="1">
    <location>
        <begin position="770"/>
        <end position="790"/>
    </location>
</feature>
<reference evidence="2" key="1">
    <citation type="submission" date="2022-07" db="EMBL/GenBank/DDBJ databases">
        <title>Phylogenomic reconstructions and comparative analyses of Kickxellomycotina fungi.</title>
        <authorList>
            <person name="Reynolds N.K."/>
            <person name="Stajich J.E."/>
            <person name="Barry K."/>
            <person name="Grigoriev I.V."/>
            <person name="Crous P."/>
            <person name="Smith M.E."/>
        </authorList>
    </citation>
    <scope>NUCLEOTIDE SEQUENCE</scope>
    <source>
        <strain evidence="2">RSA 1196</strain>
    </source>
</reference>
<sequence>ELWLFILNDSRIHDIEYLLSELTEVQSGVLNWDGIPGALMGRKLNRTSSVGTECRAFYHAIEDLLERCFVQDYIYRLGHLWVISPHSQLFFAKKSSGIGAEPPPTLVGFTLDISPSSLQVLFSPQFHQLNVRPLTSDDIQRRVRVVLSPLGEEATVIRVPALSEQRIDQLCREWHAVFGLQVHRQPPTPSSTWATPPFVEVCLCVNQRTLYHPAQLIFVKGEKYQSSGVSTPTQAAIPRNDVDELSICTLDQGSIPAVRTGHPTYHPDNPYYHLLQGLLHLTEKAGIGEVNNRTTLATSEGGSLEKAETAPTASEPDSMWQLDNDLMSTGQDRTQSLLNTLSTPGHRASLSPPPGGAKGVGSSATGIANASNVAELPAVEMAMDYHPPPPPPPVVQHSPTPPGKDIQAAAMGQSDSTGIADKSNDRVTNGNGQVSDLMESVTTMRMPNDYDFEDLDQGLDVTEDDFSFFDAGSVAVAPPIQVPHSEPKAVWNPLGEGLAGDSGTGLASPGPIQPQLSPRGTVSPVKVVDNKSQLTEVTSRPSIPISSGTEEVASSRENSHELGLSKSTLPLLQPLHPISGVVPDKGVSSTVSKGFVYDGLLYCPVPPFPPCVPEGFSAIDTDLAIEDSKYGYQGKFAPLTHSLTKYTRPSVQQYRPGVFDVKPRGDRKTRPDWASRFVMRVNSPPVTTKFNPMVCTARTNWRPQVYLPRAYLALHRRRQRGRPITKPKPKSYFQKLSFLPSHSVSRTYFMGTPSDTDTDSGSNSDSDTSVDSHTDEEQVKSNSGEGRDSDWETDINPELKSTLD</sequence>
<name>A0A9W8AMA7_9FUNG</name>
<gene>
    <name evidence="2" type="ORF">IWQ62_005706</name>
</gene>
<protein>
    <recommendedName>
        <fullName evidence="4">Mediator of RNA polymerase II transcription subunit 13</fullName>
    </recommendedName>
</protein>
<feature type="region of interest" description="Disordered" evidence="1">
    <location>
        <begin position="296"/>
        <end position="322"/>
    </location>
</feature>
<feature type="compositionally biased region" description="Low complexity" evidence="1">
    <location>
        <begin position="752"/>
        <end position="769"/>
    </location>
</feature>
<feature type="compositionally biased region" description="Polar residues" evidence="1">
    <location>
        <begin position="534"/>
        <end position="549"/>
    </location>
</feature>
<feature type="region of interest" description="Disordered" evidence="1">
    <location>
        <begin position="501"/>
        <end position="522"/>
    </location>
</feature>
<keyword evidence="3" id="KW-1185">Reference proteome</keyword>
<comment type="caution">
    <text evidence="2">The sequence shown here is derived from an EMBL/GenBank/DDBJ whole genome shotgun (WGS) entry which is preliminary data.</text>
</comment>
<feature type="region of interest" description="Disordered" evidence="1">
    <location>
        <begin position="534"/>
        <end position="560"/>
    </location>
</feature>
<evidence type="ECO:0000313" key="2">
    <source>
        <dbReference type="EMBL" id="KAJ1954665.1"/>
    </source>
</evidence>
<dbReference type="AlphaFoldDB" id="A0A9W8AMA7"/>
<proteinExistence type="predicted"/>
<organism evidence="2 3">
    <name type="scientific">Dispira parvispora</name>
    <dbReference type="NCBI Taxonomy" id="1520584"/>
    <lineage>
        <taxon>Eukaryota</taxon>
        <taxon>Fungi</taxon>
        <taxon>Fungi incertae sedis</taxon>
        <taxon>Zoopagomycota</taxon>
        <taxon>Kickxellomycotina</taxon>
        <taxon>Dimargaritomycetes</taxon>
        <taxon>Dimargaritales</taxon>
        <taxon>Dimargaritaceae</taxon>
        <taxon>Dispira</taxon>
    </lineage>
</organism>
<evidence type="ECO:0008006" key="4">
    <source>
        <dbReference type="Google" id="ProtNLM"/>
    </source>
</evidence>
<feature type="region of interest" description="Disordered" evidence="1">
    <location>
        <begin position="749"/>
        <end position="804"/>
    </location>
</feature>
<dbReference type="Proteomes" id="UP001150925">
    <property type="component" value="Unassembled WGS sequence"/>
</dbReference>
<dbReference type="OrthoDB" id="103819at2759"/>
<evidence type="ECO:0000313" key="3">
    <source>
        <dbReference type="Proteomes" id="UP001150925"/>
    </source>
</evidence>
<evidence type="ECO:0000256" key="1">
    <source>
        <dbReference type="SAM" id="MobiDB-lite"/>
    </source>
</evidence>
<dbReference type="EMBL" id="JANBPY010002517">
    <property type="protein sequence ID" value="KAJ1954665.1"/>
    <property type="molecule type" value="Genomic_DNA"/>
</dbReference>
<accession>A0A9W8AMA7</accession>
<feature type="non-terminal residue" evidence="2">
    <location>
        <position position="804"/>
    </location>
</feature>
<feature type="region of interest" description="Disordered" evidence="1">
    <location>
        <begin position="341"/>
        <end position="363"/>
    </location>
</feature>